<dbReference type="SUPFAM" id="SSF56235">
    <property type="entry name" value="N-terminal nucleophile aminohydrolases (Ntn hydrolases)"/>
    <property type="match status" value="1"/>
</dbReference>
<evidence type="ECO:0000313" key="4">
    <source>
        <dbReference type="Proteomes" id="UP000567885"/>
    </source>
</evidence>
<dbReference type="Pfam" id="PF13522">
    <property type="entry name" value="GATase_6"/>
    <property type="match status" value="1"/>
</dbReference>
<protein>
    <submittedName>
        <fullName evidence="3">Asparagine synthase</fullName>
    </submittedName>
</protein>
<dbReference type="PROSITE" id="PS51278">
    <property type="entry name" value="GATASE_TYPE_2"/>
    <property type="match status" value="1"/>
</dbReference>
<name>A0A8H5SHB4_FUSHE</name>
<sequence length="183" mass="20238">MCGIIASIALGKAYGLAYTYDQTLPGHERNSLAREPSKDSLHHPLTSRFQGLLANCFVCTNAVKNQAAHAKSIHSHNTDSNTQKQLQFPPGHAEKHLLESELLAGLDEIHHRGPDSQGTWINQSNTIAFGHCRLSLNDLTPTGRQPLHSPDQVVHAVVNGELYDYDALRQLCIDRIGYKFQGH</sequence>
<dbReference type="PANTHER" id="PTHR43284">
    <property type="entry name" value="ASPARAGINE SYNTHETASE (GLUTAMINE-HYDROLYZING)"/>
    <property type="match status" value="1"/>
</dbReference>
<organism evidence="3 4">
    <name type="scientific">Fusarium heterosporum</name>
    <dbReference type="NCBI Taxonomy" id="42747"/>
    <lineage>
        <taxon>Eukaryota</taxon>
        <taxon>Fungi</taxon>
        <taxon>Dikarya</taxon>
        <taxon>Ascomycota</taxon>
        <taxon>Pezizomycotina</taxon>
        <taxon>Sordariomycetes</taxon>
        <taxon>Hypocreomycetidae</taxon>
        <taxon>Hypocreales</taxon>
        <taxon>Nectriaceae</taxon>
        <taxon>Fusarium</taxon>
        <taxon>Fusarium heterosporum species complex</taxon>
    </lineage>
</organism>
<dbReference type="InterPro" id="IPR029055">
    <property type="entry name" value="Ntn_hydrolases_N"/>
</dbReference>
<feature type="non-terminal residue" evidence="3">
    <location>
        <position position="183"/>
    </location>
</feature>
<reference evidence="3 4" key="1">
    <citation type="submission" date="2020-05" db="EMBL/GenBank/DDBJ databases">
        <title>Identification and distribution of gene clusters putatively required for synthesis of sphingolipid metabolism inhibitors in phylogenetically diverse species of the filamentous fungus Fusarium.</title>
        <authorList>
            <person name="Kim H.-S."/>
            <person name="Busman M."/>
            <person name="Brown D.W."/>
            <person name="Divon H."/>
            <person name="Uhlig S."/>
            <person name="Proctor R.H."/>
        </authorList>
    </citation>
    <scope>NUCLEOTIDE SEQUENCE [LARGE SCALE GENOMIC DNA]</scope>
    <source>
        <strain evidence="3 4">NRRL 20693</strain>
    </source>
</reference>
<gene>
    <name evidence="3" type="ORF">FHETE_11399</name>
</gene>
<evidence type="ECO:0000256" key="1">
    <source>
        <dbReference type="SAM" id="MobiDB-lite"/>
    </source>
</evidence>
<dbReference type="Gene3D" id="3.60.20.10">
    <property type="entry name" value="Glutamine Phosphoribosylpyrophosphate, subunit 1, domain 1"/>
    <property type="match status" value="1"/>
</dbReference>
<evidence type="ECO:0000259" key="2">
    <source>
        <dbReference type="PROSITE" id="PS51278"/>
    </source>
</evidence>
<dbReference type="InterPro" id="IPR051786">
    <property type="entry name" value="ASN_synthetase/amidase"/>
</dbReference>
<dbReference type="InterPro" id="IPR017932">
    <property type="entry name" value="GATase_2_dom"/>
</dbReference>
<dbReference type="PANTHER" id="PTHR43284:SF1">
    <property type="entry name" value="ASPARAGINE SYNTHETASE"/>
    <property type="match status" value="1"/>
</dbReference>
<evidence type="ECO:0000313" key="3">
    <source>
        <dbReference type="EMBL" id="KAF5653394.1"/>
    </source>
</evidence>
<dbReference type="EMBL" id="JAAGWQ010000609">
    <property type="protein sequence ID" value="KAF5653394.1"/>
    <property type="molecule type" value="Genomic_DNA"/>
</dbReference>
<accession>A0A8H5SHB4</accession>
<comment type="caution">
    <text evidence="3">The sequence shown here is derived from an EMBL/GenBank/DDBJ whole genome shotgun (WGS) entry which is preliminary data.</text>
</comment>
<feature type="domain" description="Glutamine amidotransferase type-2" evidence="2">
    <location>
        <begin position="56"/>
        <end position="183"/>
    </location>
</feature>
<dbReference type="OrthoDB" id="409189at2759"/>
<proteinExistence type="predicted"/>
<feature type="region of interest" description="Disordered" evidence="1">
    <location>
        <begin position="70"/>
        <end position="90"/>
    </location>
</feature>
<dbReference type="Proteomes" id="UP000567885">
    <property type="component" value="Unassembled WGS sequence"/>
</dbReference>
<dbReference type="AlphaFoldDB" id="A0A8H5SHB4"/>
<keyword evidence="4" id="KW-1185">Reference proteome</keyword>